<dbReference type="PANTHER" id="PTHR33164:SF57">
    <property type="entry name" value="MARR-FAMILY TRANSCRIPTIONAL REGULATOR"/>
    <property type="match status" value="1"/>
</dbReference>
<evidence type="ECO:0000313" key="5">
    <source>
        <dbReference type="EMBL" id="GAA1712606.1"/>
    </source>
</evidence>
<dbReference type="Proteomes" id="UP001500280">
    <property type="component" value="Unassembled WGS sequence"/>
</dbReference>
<keyword evidence="2" id="KW-0238">DNA-binding</keyword>
<dbReference type="PROSITE" id="PS01117">
    <property type="entry name" value="HTH_MARR_1"/>
    <property type="match status" value="1"/>
</dbReference>
<evidence type="ECO:0000256" key="2">
    <source>
        <dbReference type="ARBA" id="ARBA00023125"/>
    </source>
</evidence>
<dbReference type="InterPro" id="IPR039422">
    <property type="entry name" value="MarR/SlyA-like"/>
</dbReference>
<dbReference type="SUPFAM" id="SSF46785">
    <property type="entry name" value="Winged helix' DNA-binding domain"/>
    <property type="match status" value="1"/>
</dbReference>
<dbReference type="InterPro" id="IPR036388">
    <property type="entry name" value="WH-like_DNA-bd_sf"/>
</dbReference>
<sequence length="152" mass="16786">MQVSLWKGDMAKSQRLAAGPALIRVSSAVAEHYERISSDLGMTTQQARMLFVLHRRPTNMLGLGSVLGVGKSTMTGVVARMERAGLVVRSADPADRRNFVVVPTDRGAEVAEEFERRLRDEVTRMLHILKSSERETFAALLTKVIMAEESSS</sequence>
<evidence type="ECO:0000259" key="4">
    <source>
        <dbReference type="PROSITE" id="PS50995"/>
    </source>
</evidence>
<evidence type="ECO:0000313" key="6">
    <source>
        <dbReference type="Proteomes" id="UP001500280"/>
    </source>
</evidence>
<comment type="caution">
    <text evidence="5">The sequence shown here is derived from an EMBL/GenBank/DDBJ whole genome shotgun (WGS) entry which is preliminary data.</text>
</comment>
<protein>
    <recommendedName>
        <fullName evidence="4">HTH marR-type domain-containing protein</fullName>
    </recommendedName>
</protein>
<organism evidence="5 6">
    <name type="scientific">Kribbella yunnanensis</name>
    <dbReference type="NCBI Taxonomy" id="190194"/>
    <lineage>
        <taxon>Bacteria</taxon>
        <taxon>Bacillati</taxon>
        <taxon>Actinomycetota</taxon>
        <taxon>Actinomycetes</taxon>
        <taxon>Propionibacteriales</taxon>
        <taxon>Kribbellaceae</taxon>
        <taxon>Kribbella</taxon>
    </lineage>
</organism>
<dbReference type="Pfam" id="PF12802">
    <property type="entry name" value="MarR_2"/>
    <property type="match status" value="1"/>
</dbReference>
<reference evidence="6" key="1">
    <citation type="journal article" date="2019" name="Int. J. Syst. Evol. Microbiol.">
        <title>The Global Catalogue of Microorganisms (GCM) 10K type strain sequencing project: providing services to taxonomists for standard genome sequencing and annotation.</title>
        <authorList>
            <consortium name="The Broad Institute Genomics Platform"/>
            <consortium name="The Broad Institute Genome Sequencing Center for Infectious Disease"/>
            <person name="Wu L."/>
            <person name="Ma J."/>
        </authorList>
    </citation>
    <scope>NUCLEOTIDE SEQUENCE [LARGE SCALE GENOMIC DNA]</scope>
    <source>
        <strain evidence="6">JCM 14307</strain>
    </source>
</reference>
<dbReference type="EMBL" id="BAAANF010000023">
    <property type="protein sequence ID" value="GAA1712606.1"/>
    <property type="molecule type" value="Genomic_DNA"/>
</dbReference>
<accession>A0ABP4UYC9</accession>
<keyword evidence="6" id="KW-1185">Reference proteome</keyword>
<dbReference type="PANTHER" id="PTHR33164">
    <property type="entry name" value="TRANSCRIPTIONAL REGULATOR, MARR FAMILY"/>
    <property type="match status" value="1"/>
</dbReference>
<proteinExistence type="predicted"/>
<dbReference type="PROSITE" id="PS50995">
    <property type="entry name" value="HTH_MARR_2"/>
    <property type="match status" value="1"/>
</dbReference>
<feature type="domain" description="HTH marR-type" evidence="4">
    <location>
        <begin position="15"/>
        <end position="146"/>
    </location>
</feature>
<dbReference type="SMART" id="SM00347">
    <property type="entry name" value="HTH_MARR"/>
    <property type="match status" value="1"/>
</dbReference>
<keyword evidence="1" id="KW-0805">Transcription regulation</keyword>
<evidence type="ECO:0000256" key="1">
    <source>
        <dbReference type="ARBA" id="ARBA00023015"/>
    </source>
</evidence>
<dbReference type="InterPro" id="IPR023187">
    <property type="entry name" value="Tscrpt_reg_MarR-type_CS"/>
</dbReference>
<keyword evidence="3" id="KW-0804">Transcription</keyword>
<dbReference type="Gene3D" id="1.10.10.10">
    <property type="entry name" value="Winged helix-like DNA-binding domain superfamily/Winged helix DNA-binding domain"/>
    <property type="match status" value="1"/>
</dbReference>
<evidence type="ECO:0000256" key="3">
    <source>
        <dbReference type="ARBA" id="ARBA00023163"/>
    </source>
</evidence>
<dbReference type="InterPro" id="IPR036390">
    <property type="entry name" value="WH_DNA-bd_sf"/>
</dbReference>
<gene>
    <name evidence="5" type="ORF">GCM10009745_71030</name>
</gene>
<dbReference type="PRINTS" id="PR00598">
    <property type="entry name" value="HTHMARR"/>
</dbReference>
<name>A0ABP4UYC9_9ACTN</name>
<dbReference type="InterPro" id="IPR000835">
    <property type="entry name" value="HTH_MarR-typ"/>
</dbReference>